<sequence length="136" mass="15692">MDERYKYFEARDSIEGAGFSKEEIKTISDLGLTIKDLQKLLEGPSFAEGSYALIFELADNNQKVVAKVWKNPKQDSGRAERENVVLRLLRMRKSEKVPRVLKDEPQEVSSVNEKEFYTRVKKNLDKELAVLKKLLS</sequence>
<evidence type="ECO:0000313" key="2">
    <source>
        <dbReference type="Proteomes" id="UP000034154"/>
    </source>
</evidence>
<protein>
    <submittedName>
        <fullName evidence="1">Uncharacterized protein</fullName>
    </submittedName>
</protein>
<name>A0A0G1JA25_9BACT</name>
<reference evidence="1 2" key="1">
    <citation type="journal article" date="2015" name="Nature">
        <title>rRNA introns, odd ribosomes, and small enigmatic genomes across a large radiation of phyla.</title>
        <authorList>
            <person name="Brown C.T."/>
            <person name="Hug L.A."/>
            <person name="Thomas B.C."/>
            <person name="Sharon I."/>
            <person name="Castelle C.J."/>
            <person name="Singh A."/>
            <person name="Wilkins M.J."/>
            <person name="Williams K.H."/>
            <person name="Banfield J.F."/>
        </authorList>
    </citation>
    <scope>NUCLEOTIDE SEQUENCE [LARGE SCALE GENOMIC DNA]</scope>
</reference>
<comment type="caution">
    <text evidence="1">The sequence shown here is derived from an EMBL/GenBank/DDBJ whole genome shotgun (WGS) entry which is preliminary data.</text>
</comment>
<evidence type="ECO:0000313" key="1">
    <source>
        <dbReference type="EMBL" id="KKT68198.1"/>
    </source>
</evidence>
<gene>
    <name evidence="1" type="ORF">UW63_C0085G0007</name>
</gene>
<accession>A0A0G1JA25</accession>
<proteinExistence type="predicted"/>
<dbReference type="AlphaFoldDB" id="A0A0G1JA25"/>
<organism evidence="1 2">
    <name type="scientific">Candidatus Uhrbacteria bacterium GW2011_GWF2_44_350</name>
    <dbReference type="NCBI Taxonomy" id="1619000"/>
    <lineage>
        <taxon>Bacteria</taxon>
        <taxon>Candidatus Uhriibacteriota</taxon>
    </lineage>
</organism>
<dbReference type="Proteomes" id="UP000034154">
    <property type="component" value="Unassembled WGS sequence"/>
</dbReference>
<dbReference type="EMBL" id="LCJB01000085">
    <property type="protein sequence ID" value="KKT68198.1"/>
    <property type="molecule type" value="Genomic_DNA"/>
</dbReference>